<organism evidence="1 2">
    <name type="scientific">Candidatus Scalindua brodae</name>
    <dbReference type="NCBI Taxonomy" id="237368"/>
    <lineage>
        <taxon>Bacteria</taxon>
        <taxon>Pseudomonadati</taxon>
        <taxon>Planctomycetota</taxon>
        <taxon>Candidatus Brocadiia</taxon>
        <taxon>Candidatus Brocadiales</taxon>
        <taxon>Candidatus Scalinduaceae</taxon>
        <taxon>Candidatus Scalindua</taxon>
    </lineage>
</organism>
<evidence type="ECO:0008006" key="3">
    <source>
        <dbReference type="Google" id="ProtNLM"/>
    </source>
</evidence>
<evidence type="ECO:0000313" key="1">
    <source>
        <dbReference type="EMBL" id="KHE92496.1"/>
    </source>
</evidence>
<dbReference type="AlphaFoldDB" id="A0A0B0EKF9"/>
<comment type="caution">
    <text evidence="1">The sequence shown here is derived from an EMBL/GenBank/DDBJ whole genome shotgun (WGS) entry which is preliminary data.</text>
</comment>
<dbReference type="Proteomes" id="UP000030652">
    <property type="component" value="Unassembled WGS sequence"/>
</dbReference>
<protein>
    <recommendedName>
        <fullName evidence="3">YcfA-like protein</fullName>
    </recommendedName>
</protein>
<proteinExistence type="predicted"/>
<accession>A0A0B0EKF9</accession>
<dbReference type="SUPFAM" id="SSF54786">
    <property type="entry name" value="YcfA/nrd intein domain"/>
    <property type="match status" value="1"/>
</dbReference>
<sequence>MRLTQKPNRTLLKNIRFSDLDVILADLGYVKRQSGKGSSHYVYSHPAIEILVVLVSHGKNDILPEYQVKKAIHSIKKLTEAL</sequence>
<evidence type="ECO:0000313" key="2">
    <source>
        <dbReference type="Proteomes" id="UP000030652"/>
    </source>
</evidence>
<name>A0A0B0EKF9_9BACT</name>
<dbReference type="EMBL" id="JRYO01000123">
    <property type="protein sequence ID" value="KHE92496.1"/>
    <property type="molecule type" value="Genomic_DNA"/>
</dbReference>
<reference evidence="1 2" key="1">
    <citation type="submission" date="2014-10" db="EMBL/GenBank/DDBJ databases">
        <title>Draft genome of anammox bacterium scalindua brodae, obtained using differential coverage binning of sequence data from two enrichment reactors.</title>
        <authorList>
            <person name="Speth D.R."/>
            <person name="Russ L."/>
            <person name="Kartal B."/>
            <person name="Op den Camp H.J."/>
            <person name="Dutilh B.E."/>
            <person name="Jetten M.S."/>
        </authorList>
    </citation>
    <scope>NUCLEOTIDE SEQUENCE [LARGE SCALE GENOMIC DNA]</scope>
    <source>
        <strain evidence="1">RU1</strain>
    </source>
</reference>
<gene>
    <name evidence="1" type="ORF">SCABRO_01745</name>
</gene>